<dbReference type="InterPro" id="IPR001300">
    <property type="entry name" value="Peptidase_C2_calpain_cat"/>
</dbReference>
<organism evidence="9 10">
    <name type="scientific">Aphanomyces invadans</name>
    <dbReference type="NCBI Taxonomy" id="157072"/>
    <lineage>
        <taxon>Eukaryota</taxon>
        <taxon>Sar</taxon>
        <taxon>Stramenopiles</taxon>
        <taxon>Oomycota</taxon>
        <taxon>Saprolegniomycetes</taxon>
        <taxon>Saprolegniales</taxon>
        <taxon>Verrucalvaceae</taxon>
        <taxon>Aphanomyces</taxon>
    </lineage>
</organism>
<accession>A0A418B7A8</accession>
<dbReference type="GO" id="GO:0006508">
    <property type="term" value="P:proteolysis"/>
    <property type="evidence" value="ECO:0007669"/>
    <property type="project" value="UniProtKB-KW"/>
</dbReference>
<evidence type="ECO:0000256" key="5">
    <source>
        <dbReference type="PIRSR" id="PIRSR622684-1"/>
    </source>
</evidence>
<dbReference type="GO" id="GO:0004198">
    <property type="term" value="F:calcium-dependent cysteine-type endopeptidase activity"/>
    <property type="evidence" value="ECO:0007669"/>
    <property type="project" value="InterPro"/>
</dbReference>
<feature type="active site" evidence="5 6">
    <location>
        <position position="322"/>
    </location>
</feature>
<dbReference type="PROSITE" id="PS00139">
    <property type="entry name" value="THIOL_PROTEASE_CYS"/>
    <property type="match status" value="1"/>
</dbReference>
<dbReference type="CDD" id="cd00044">
    <property type="entry name" value="CysPc"/>
    <property type="match status" value="1"/>
</dbReference>
<dbReference type="SUPFAM" id="SSF54001">
    <property type="entry name" value="Cysteine proteinases"/>
    <property type="match status" value="1"/>
</dbReference>
<dbReference type="PANTHER" id="PTHR10183">
    <property type="entry name" value="CALPAIN"/>
    <property type="match status" value="1"/>
</dbReference>
<dbReference type="PRINTS" id="PR00704">
    <property type="entry name" value="CALPAIN"/>
</dbReference>
<evidence type="ECO:0000313" key="10">
    <source>
        <dbReference type="Proteomes" id="UP000285060"/>
    </source>
</evidence>
<sequence length="643" mass="72283">MTSSWSYLFCPCFTKMSTAAASNKKPTSLSKSSSGKAAIVDTHKVTKPSLVSTESLANAIARCKEEVAAIVAECRANNRVFRDIDFDLSNNESDCLESLVESWDDAPSPGGALRVRQIFKNPIFCDEGFDAADINQGTTGNCWFLAALASVCGVPRIIENICVARDERVGVYGFIFFKDGDWEHVIVDDQLFVTTTDFDHAFETMIVKDKKTFKDTFRSDSQALFFGKSSSARETWLPLLEKAYTKLHGDYKSVEGGHTGEGIEDLTGGVTTSISITDILDYDRFWYDELSRTNVDSLFSASIFKKHSGMESQSSNGLVHTHAYSVLKAVEVKNVKFLLIRNPWGEHEWNGRWSDGSKEWTPEWMAALDHRFGDDGSFWMQYEDFVEEFTTIERTRLYDNKWFVNQEWMEYRTSWPAEWSNALFQFDLTTDSPANIVLAKADDRYFQGLQGPFFFGLRMAIYRRADDGNRVFVGHFVQRSWGRSISLEFASLKKGHYDVDVMVVRTPNGVDPAVSVIETTGATNPDKLLHICKQFNASRAKAVNVDPSFDILDTARETQLTAYESGVVAKQKALNRQMAAMQQEEADEDAPEDEPAAEDEQVEQVVEEEEEEAKEDKLTGAVVIGVRIYTKDADAIVSANLTE</sequence>
<evidence type="ECO:0000313" key="9">
    <source>
        <dbReference type="EMBL" id="RHY34055.1"/>
    </source>
</evidence>
<feature type="active site" evidence="5 6">
    <location>
        <position position="342"/>
    </location>
</feature>
<feature type="active site" evidence="5 6">
    <location>
        <position position="142"/>
    </location>
</feature>
<feature type="domain" description="Calpain catalytic" evidence="8">
    <location>
        <begin position="114"/>
        <end position="398"/>
    </location>
</feature>
<evidence type="ECO:0000256" key="2">
    <source>
        <dbReference type="ARBA" id="ARBA00022670"/>
    </source>
</evidence>
<dbReference type="SMART" id="SM00230">
    <property type="entry name" value="CysPc"/>
    <property type="match status" value="1"/>
</dbReference>
<dbReference type="InterPro" id="IPR038765">
    <property type="entry name" value="Papain-like_cys_pep_sf"/>
</dbReference>
<feature type="region of interest" description="Disordered" evidence="7">
    <location>
        <begin position="578"/>
        <end position="617"/>
    </location>
</feature>
<dbReference type="Proteomes" id="UP000285060">
    <property type="component" value="Unassembled WGS sequence"/>
</dbReference>
<evidence type="ECO:0000256" key="6">
    <source>
        <dbReference type="PROSITE-ProRule" id="PRU00239"/>
    </source>
</evidence>
<evidence type="ECO:0000256" key="4">
    <source>
        <dbReference type="ARBA" id="ARBA00022807"/>
    </source>
</evidence>
<comment type="caution">
    <text evidence="9">The sequence shown here is derived from an EMBL/GenBank/DDBJ whole genome shotgun (WGS) entry which is preliminary data.</text>
</comment>
<evidence type="ECO:0000256" key="1">
    <source>
        <dbReference type="ARBA" id="ARBA00007623"/>
    </source>
</evidence>
<keyword evidence="4 6" id="KW-0788">Thiol protease</keyword>
<dbReference type="InterPro" id="IPR022684">
    <property type="entry name" value="Calpain_cysteine_protease"/>
</dbReference>
<keyword evidence="3 6" id="KW-0378">Hydrolase</keyword>
<keyword evidence="2 6" id="KW-0645">Protease</keyword>
<dbReference type="InterPro" id="IPR000169">
    <property type="entry name" value="Pept_cys_AS"/>
</dbReference>
<dbReference type="PANTHER" id="PTHR10183:SF379">
    <property type="entry name" value="CALPAIN-5"/>
    <property type="match status" value="1"/>
</dbReference>
<dbReference type="Pfam" id="PF00648">
    <property type="entry name" value="Peptidase_C2"/>
    <property type="match status" value="1"/>
</dbReference>
<dbReference type="EMBL" id="QUSY01000046">
    <property type="protein sequence ID" value="RHY34055.1"/>
    <property type="molecule type" value="Genomic_DNA"/>
</dbReference>
<evidence type="ECO:0000259" key="8">
    <source>
        <dbReference type="PROSITE" id="PS50203"/>
    </source>
</evidence>
<feature type="compositionally biased region" description="Acidic residues" evidence="7">
    <location>
        <begin position="584"/>
        <end position="613"/>
    </location>
</feature>
<proteinExistence type="inferred from homology"/>
<comment type="similarity">
    <text evidence="1">Belongs to the peptidase C2 family.</text>
</comment>
<gene>
    <name evidence="9" type="ORF">DYB32_001182</name>
</gene>
<dbReference type="VEuPathDB" id="FungiDB:H310_00458"/>
<name>A0A418B7A8_9STRA</name>
<reference evidence="9 10" key="1">
    <citation type="submission" date="2018-08" db="EMBL/GenBank/DDBJ databases">
        <title>Aphanomyces genome sequencing and annotation.</title>
        <authorList>
            <person name="Minardi D."/>
            <person name="Oidtmann B."/>
            <person name="Van Der Giezen M."/>
            <person name="Studholme D.J."/>
        </authorList>
    </citation>
    <scope>NUCLEOTIDE SEQUENCE [LARGE SCALE GENOMIC DNA]</scope>
    <source>
        <strain evidence="9 10">NJM0002</strain>
    </source>
</reference>
<dbReference type="Gene3D" id="3.90.70.10">
    <property type="entry name" value="Cysteine proteinases"/>
    <property type="match status" value="1"/>
</dbReference>
<keyword evidence="10" id="KW-1185">Reference proteome</keyword>
<dbReference type="PROSITE" id="PS50203">
    <property type="entry name" value="CALPAIN_CAT"/>
    <property type="match status" value="1"/>
</dbReference>
<protein>
    <recommendedName>
        <fullName evidence="8">Calpain catalytic domain-containing protein</fullName>
    </recommendedName>
</protein>
<dbReference type="AlphaFoldDB" id="A0A418B7A8"/>
<evidence type="ECO:0000256" key="7">
    <source>
        <dbReference type="SAM" id="MobiDB-lite"/>
    </source>
</evidence>
<evidence type="ECO:0000256" key="3">
    <source>
        <dbReference type="ARBA" id="ARBA00022801"/>
    </source>
</evidence>